<proteinExistence type="predicted"/>
<comment type="caution">
    <text evidence="1">The sequence shown here is derived from an EMBL/GenBank/DDBJ whole genome shotgun (WGS) entry which is preliminary data.</text>
</comment>
<evidence type="ECO:0000313" key="2">
    <source>
        <dbReference type="EMBL" id="RWR27545.1"/>
    </source>
</evidence>
<dbReference type="EMBL" id="SAUY01000031">
    <property type="protein sequence ID" value="RWR27545.1"/>
    <property type="molecule type" value="Genomic_DNA"/>
</dbReference>
<evidence type="ECO:0000313" key="3">
    <source>
        <dbReference type="Proteomes" id="UP000284451"/>
    </source>
</evidence>
<dbReference type="EMBL" id="SAUW01000032">
    <property type="protein sequence ID" value="RWR05943.1"/>
    <property type="molecule type" value="Genomic_DNA"/>
</dbReference>
<dbReference type="AlphaFoldDB" id="A0A443IL80"/>
<organism evidence="1 4">
    <name type="scientific">Paenirhodobacter populi</name>
    <dbReference type="NCBI Taxonomy" id="2306993"/>
    <lineage>
        <taxon>Bacteria</taxon>
        <taxon>Pseudomonadati</taxon>
        <taxon>Pseudomonadota</taxon>
        <taxon>Alphaproteobacteria</taxon>
        <taxon>Rhodobacterales</taxon>
        <taxon>Rhodobacter group</taxon>
        <taxon>Paenirhodobacter</taxon>
    </lineage>
</organism>
<dbReference type="Proteomes" id="UP000285710">
    <property type="component" value="Unassembled WGS sequence"/>
</dbReference>
<protein>
    <recommendedName>
        <fullName evidence="5">DUF2254 domain-containing protein</fullName>
    </recommendedName>
</protein>
<reference evidence="3 4" key="2">
    <citation type="submission" date="2019-01" db="EMBL/GenBank/DDBJ databases">
        <authorList>
            <person name="Li Y."/>
        </authorList>
    </citation>
    <scope>NUCLEOTIDE SEQUENCE [LARGE SCALE GENOMIC DNA]</scope>
    <source>
        <strain evidence="2 3">07D10-4-3</strain>
        <strain evidence="1 4">2D-5</strain>
    </source>
</reference>
<accession>A0A443IL80</accession>
<evidence type="ECO:0008006" key="5">
    <source>
        <dbReference type="Google" id="ProtNLM"/>
    </source>
</evidence>
<reference evidence="3 4" key="1">
    <citation type="submission" date="2019-01" db="EMBL/GenBank/DDBJ databases">
        <title>Sinorhodobacter populi sp. nov. isolated from the symptomatic bark tissue of Populus euramericana canker.</title>
        <authorList>
            <person name="Xu G."/>
        </authorList>
    </citation>
    <scope>NUCLEOTIDE SEQUENCE [LARGE SCALE GENOMIC DNA]</scope>
    <source>
        <strain evidence="2 3">07D10-4-3</strain>
        <strain evidence="1 4">2D-5</strain>
    </source>
</reference>
<accession>A0A443K487</accession>
<keyword evidence="4" id="KW-1185">Reference proteome</keyword>
<evidence type="ECO:0000313" key="1">
    <source>
        <dbReference type="EMBL" id="RWR05943.1"/>
    </source>
</evidence>
<evidence type="ECO:0000313" key="4">
    <source>
        <dbReference type="Proteomes" id="UP000285710"/>
    </source>
</evidence>
<dbReference type="RefSeq" id="WP_128233616.1">
    <property type="nucleotide sequence ID" value="NZ_SAUW01000032.1"/>
</dbReference>
<name>A0A443IL80_9RHOB</name>
<sequence>MNTRALPEDLSPVTAIPILRDHRWLELTSAANQAFKDGAVEPARRLYTRAVEEAERLFETRNPKDTAVPLPAIMNIACHNLAQLAAQNGNEPECRRLLILAFDRLISAARQPSTPIELRIACVQHLKYTLSELAGHLAQQFEPEPSIEHYTDRLREAVAAVSHAAAHAGQADDPRRCGHCRLTN</sequence>
<gene>
    <name evidence="2" type="ORF">D2T29_18480</name>
    <name evidence="1" type="ORF">D2T33_19130</name>
</gene>
<dbReference type="Proteomes" id="UP000284451">
    <property type="component" value="Unassembled WGS sequence"/>
</dbReference>